<evidence type="ECO:0000313" key="4">
    <source>
        <dbReference type="Proteomes" id="UP000092993"/>
    </source>
</evidence>
<organism evidence="3 4">
    <name type="scientific">Grifola frondosa</name>
    <name type="common">Maitake</name>
    <name type="synonym">Polyporus frondosus</name>
    <dbReference type="NCBI Taxonomy" id="5627"/>
    <lineage>
        <taxon>Eukaryota</taxon>
        <taxon>Fungi</taxon>
        <taxon>Dikarya</taxon>
        <taxon>Basidiomycota</taxon>
        <taxon>Agaricomycotina</taxon>
        <taxon>Agaricomycetes</taxon>
        <taxon>Polyporales</taxon>
        <taxon>Grifolaceae</taxon>
        <taxon>Grifola</taxon>
    </lineage>
</organism>
<dbReference type="EMBL" id="LUGG01000013">
    <property type="protein sequence ID" value="OBZ70695.1"/>
    <property type="molecule type" value="Genomic_DNA"/>
</dbReference>
<evidence type="ECO:0000313" key="3">
    <source>
        <dbReference type="EMBL" id="OBZ70695.1"/>
    </source>
</evidence>
<feature type="region of interest" description="Disordered" evidence="1">
    <location>
        <begin position="54"/>
        <end position="78"/>
    </location>
</feature>
<name>A0A1C7M178_GRIFR</name>
<reference evidence="3 4" key="1">
    <citation type="submission" date="2016-03" db="EMBL/GenBank/DDBJ databases">
        <title>Whole genome sequencing of Grifola frondosa 9006-11.</title>
        <authorList>
            <person name="Min B."/>
            <person name="Park H."/>
            <person name="Kim J.-G."/>
            <person name="Cho H."/>
            <person name="Oh Y.-L."/>
            <person name="Kong W.-S."/>
            <person name="Choi I.-G."/>
        </authorList>
    </citation>
    <scope>NUCLEOTIDE SEQUENCE [LARGE SCALE GENOMIC DNA]</scope>
    <source>
        <strain evidence="3 4">9006-11</strain>
    </source>
</reference>
<comment type="caution">
    <text evidence="3">The sequence shown here is derived from an EMBL/GenBank/DDBJ whole genome shotgun (WGS) entry which is preliminary data.</text>
</comment>
<evidence type="ECO:0000256" key="1">
    <source>
        <dbReference type="SAM" id="MobiDB-lite"/>
    </source>
</evidence>
<feature type="compositionally biased region" description="Basic and acidic residues" evidence="1">
    <location>
        <begin position="67"/>
        <end position="78"/>
    </location>
</feature>
<keyword evidence="4" id="KW-1185">Reference proteome</keyword>
<accession>A0A1C7M178</accession>
<protein>
    <submittedName>
        <fullName evidence="3">Uncharacterized protein</fullName>
    </submittedName>
</protein>
<evidence type="ECO:0000256" key="2">
    <source>
        <dbReference type="SAM" id="SignalP"/>
    </source>
</evidence>
<proteinExistence type="predicted"/>
<keyword evidence="2" id="KW-0732">Signal</keyword>
<feature type="signal peptide" evidence="2">
    <location>
        <begin position="1"/>
        <end position="26"/>
    </location>
</feature>
<gene>
    <name evidence="3" type="ORF">A0H81_09311</name>
</gene>
<dbReference type="OrthoDB" id="10261408at2759"/>
<dbReference type="AlphaFoldDB" id="A0A1C7M178"/>
<feature type="chain" id="PRO_5008888882" evidence="2">
    <location>
        <begin position="27"/>
        <end position="267"/>
    </location>
</feature>
<dbReference type="STRING" id="5627.A0A1C7M178"/>
<dbReference type="Proteomes" id="UP000092993">
    <property type="component" value="Unassembled WGS sequence"/>
</dbReference>
<sequence length="267" mass="30646">MRKEECRRLCWSALTLVASHTAQCSAFHEEPLDLALSNPSNYALLFPGEAFERAPGHQQASGQSPKESLHPPRDESWTTEERAKFAIDAFTETRTIQDALDMHECNLDTGLMYVCREYLYNTRMTITYELRRLQDADSAGMPIFNRRQAEEWLYYQDQVAKRVKLSVLQLGEAPGHLLSRRPFQVTWFSSQVNICLALWEYDRSLMSALELAKTFLIPLDVLIALWPCPAQRLRCDELRHRLEEACTNAGIHPPLPADLTLPPILRT</sequence>